<dbReference type="AlphaFoldDB" id="A0AA88L007"/>
<evidence type="ECO:0000313" key="3">
    <source>
        <dbReference type="EMBL" id="KAK2711327.1"/>
    </source>
</evidence>
<feature type="transmembrane region" description="Helical" evidence="2">
    <location>
        <begin position="58"/>
        <end position="77"/>
    </location>
</feature>
<feature type="non-terminal residue" evidence="3">
    <location>
        <position position="174"/>
    </location>
</feature>
<keyword evidence="2" id="KW-1133">Transmembrane helix</keyword>
<organism evidence="3 4">
    <name type="scientific">Artemia franciscana</name>
    <name type="common">Brine shrimp</name>
    <name type="synonym">Artemia sanfranciscana</name>
    <dbReference type="NCBI Taxonomy" id="6661"/>
    <lineage>
        <taxon>Eukaryota</taxon>
        <taxon>Metazoa</taxon>
        <taxon>Ecdysozoa</taxon>
        <taxon>Arthropoda</taxon>
        <taxon>Crustacea</taxon>
        <taxon>Branchiopoda</taxon>
        <taxon>Anostraca</taxon>
        <taxon>Artemiidae</taxon>
        <taxon>Artemia</taxon>
    </lineage>
</organism>
<reference evidence="3" key="1">
    <citation type="submission" date="2023-07" db="EMBL/GenBank/DDBJ databases">
        <title>Chromosome-level genome assembly of Artemia franciscana.</title>
        <authorList>
            <person name="Jo E."/>
        </authorList>
    </citation>
    <scope>NUCLEOTIDE SEQUENCE</scope>
    <source>
        <tissue evidence="3">Whole body</tissue>
    </source>
</reference>
<dbReference type="Proteomes" id="UP001187531">
    <property type="component" value="Unassembled WGS sequence"/>
</dbReference>
<name>A0AA88L007_ARTSF</name>
<evidence type="ECO:0000313" key="4">
    <source>
        <dbReference type="Proteomes" id="UP001187531"/>
    </source>
</evidence>
<keyword evidence="2" id="KW-0812">Transmembrane</keyword>
<gene>
    <name evidence="3" type="ORF">QYM36_012495</name>
</gene>
<evidence type="ECO:0000256" key="2">
    <source>
        <dbReference type="SAM" id="Phobius"/>
    </source>
</evidence>
<comment type="caution">
    <text evidence="3">The sequence shown here is derived from an EMBL/GenBank/DDBJ whole genome shotgun (WGS) entry which is preliminary data.</text>
</comment>
<dbReference type="Pfam" id="PF11027">
    <property type="entry name" value="DUF2615"/>
    <property type="match status" value="1"/>
</dbReference>
<dbReference type="InterPro" id="IPR020309">
    <property type="entry name" value="Smim-14"/>
</dbReference>
<dbReference type="PANTHER" id="PTHR31019:SF1">
    <property type="entry name" value="SMALL INTEGRAL MEMBRANE PROTEIN 14"/>
    <property type="match status" value="1"/>
</dbReference>
<accession>A0AA88L007</accession>
<keyword evidence="4" id="KW-1185">Reference proteome</keyword>
<dbReference type="GO" id="GO:0005783">
    <property type="term" value="C:endoplasmic reticulum"/>
    <property type="evidence" value="ECO:0007669"/>
    <property type="project" value="TreeGrafter"/>
</dbReference>
<dbReference type="PANTHER" id="PTHR31019">
    <property type="entry name" value="SMALL INTEGRAL MEMBRANE PROTEIN 14"/>
    <property type="match status" value="1"/>
</dbReference>
<proteinExistence type="predicted"/>
<evidence type="ECO:0000256" key="1">
    <source>
        <dbReference type="ARBA" id="ARBA00017902"/>
    </source>
</evidence>
<keyword evidence="2" id="KW-0472">Membrane</keyword>
<protein>
    <recommendedName>
        <fullName evidence="1">Small integral membrane protein 14</fullName>
    </recommendedName>
</protein>
<dbReference type="EMBL" id="JAVRJZ010000016">
    <property type="protein sequence ID" value="KAK2711327.1"/>
    <property type="molecule type" value="Genomic_DNA"/>
</dbReference>
<sequence length="174" mass="19275">MDPSGGPGGYDPCECVWSHEMAMRRLINMLRDSQSACTDTECFDSLPLQRPPSETSDTGFMGIICVWLLLALALFFARPRRQPEQQKESDDTQATKSGWDIGGGITCVLSLGGYLEIRACLDYTLSVDRRNITGFARRAYEAYFEVKLGDVCGIPPAVDEGRENFTEGWDSDGL</sequence>